<dbReference type="AlphaFoldDB" id="A0AAU7DN39"/>
<name>A0AAU7DN39_9BACT</name>
<keyword evidence="1" id="KW-0732">Signal</keyword>
<proteinExistence type="predicted"/>
<accession>A0AAU7DN39</accession>
<gene>
    <name evidence="2" type="ORF">P8935_05330</name>
</gene>
<organism evidence="2">
    <name type="scientific">Telmatobacter sp. DSM 110680</name>
    <dbReference type="NCBI Taxonomy" id="3036704"/>
    <lineage>
        <taxon>Bacteria</taxon>
        <taxon>Pseudomonadati</taxon>
        <taxon>Acidobacteriota</taxon>
        <taxon>Terriglobia</taxon>
        <taxon>Terriglobales</taxon>
        <taxon>Acidobacteriaceae</taxon>
        <taxon>Telmatobacter</taxon>
    </lineage>
</organism>
<feature type="chain" id="PRO_5043346903" description="SnoaL-like domain-containing protein" evidence="1">
    <location>
        <begin position="28"/>
        <end position="228"/>
    </location>
</feature>
<reference evidence="2" key="1">
    <citation type="submission" date="2023-03" db="EMBL/GenBank/DDBJ databases">
        <title>Edaphobacter sp.</title>
        <authorList>
            <person name="Huber K.J."/>
            <person name="Papendorf J."/>
            <person name="Pilke C."/>
            <person name="Bunk B."/>
            <person name="Sproeer C."/>
            <person name="Pester M."/>
        </authorList>
    </citation>
    <scope>NUCLEOTIDE SEQUENCE</scope>
    <source>
        <strain evidence="2">DSM 110680</strain>
    </source>
</reference>
<dbReference type="RefSeq" id="WP_348263953.1">
    <property type="nucleotide sequence ID" value="NZ_CP121196.1"/>
</dbReference>
<evidence type="ECO:0008006" key="3">
    <source>
        <dbReference type="Google" id="ProtNLM"/>
    </source>
</evidence>
<dbReference type="EMBL" id="CP121196">
    <property type="protein sequence ID" value="XBH18735.1"/>
    <property type="molecule type" value="Genomic_DNA"/>
</dbReference>
<evidence type="ECO:0000256" key="1">
    <source>
        <dbReference type="SAM" id="SignalP"/>
    </source>
</evidence>
<protein>
    <recommendedName>
        <fullName evidence="3">SnoaL-like domain-containing protein</fullName>
    </recommendedName>
</protein>
<evidence type="ECO:0000313" key="2">
    <source>
        <dbReference type="EMBL" id="XBH18735.1"/>
    </source>
</evidence>
<feature type="signal peptide" evidence="1">
    <location>
        <begin position="1"/>
        <end position="27"/>
    </location>
</feature>
<sequence>MKLTFKKLTAMLSMLLAGALLTVPAVAQSGSSRADNWRDDDEQLAQMTELEQLHATFHAAVSVHDPVNGDSPAVITQRIREALSIWAKDAQLTVVSTATTAGNYIGNGDPDDPESCPEPTFDTSATGRQGTLCTFFKYVSGGLQKGNNFVSLSPAYKTKYFPVKGEDGEWKSSVYFECHYFDVSLNAATGLPNWTAKSHVDLDGEAKKIDGRWLLTRVSSAAVGIPIP</sequence>